<evidence type="ECO:0000313" key="5">
    <source>
        <dbReference type="EMBL" id="CUA97805.1"/>
    </source>
</evidence>
<evidence type="ECO:0000256" key="1">
    <source>
        <dbReference type="ARBA" id="ARBA00006464"/>
    </source>
</evidence>
<feature type="region of interest" description="Disordered" evidence="3">
    <location>
        <begin position="1"/>
        <end position="23"/>
    </location>
</feature>
<feature type="compositionally biased region" description="Basic and acidic residues" evidence="3">
    <location>
        <begin position="1"/>
        <end position="12"/>
    </location>
</feature>
<dbReference type="PANTHER" id="PTHR30576:SF0">
    <property type="entry name" value="UNDECAPRENYL-PHOSPHATE N-ACETYLGALACTOSAMINYL 1-PHOSPHATE TRANSFERASE-RELATED"/>
    <property type="match status" value="1"/>
</dbReference>
<name>A0A0K6I3U3_9HYPH</name>
<evidence type="ECO:0000256" key="2">
    <source>
        <dbReference type="ARBA" id="ARBA00023169"/>
    </source>
</evidence>
<dbReference type="EMBL" id="CYHE01000008">
    <property type="protein sequence ID" value="CUA97805.1"/>
    <property type="molecule type" value="Genomic_DNA"/>
</dbReference>
<protein>
    <submittedName>
        <fullName evidence="5">Sugar transferase involved in LPS biosynthesis (Colanic, teichoic acid)</fullName>
    </submittedName>
</protein>
<sequence>MVHEFIEGEARKRSTPQKPTKRLPFLSRALSERNLAPARHLGPLAAGRQHGVTQTAELGGPLAAQSSGVGQALRPSIQAPEEALQNALSAASGIQSGLRSRIRPFLKRSIDIAGSAAGLILLSPLLAGLAIGVKLSSPGPVIFRQARYGRNNELFMALKFRSMYVAKQDATGVVQTRKNDPRITPIGRFLRKSNFDELPQLWNVLKGEMSLVGPRPHVPGMLAAGKLYEEFDTRYLSRHQVRPGITGLAQVNGFRGETTDPYHASMRLEYDLEYLRSQSTRGDLKIIVMTLVNELTRCSGY</sequence>
<organism evidence="5 6">
    <name type="scientific">Pannonibacter indicus</name>
    <dbReference type="NCBI Taxonomy" id="466044"/>
    <lineage>
        <taxon>Bacteria</taxon>
        <taxon>Pseudomonadati</taxon>
        <taxon>Pseudomonadota</taxon>
        <taxon>Alphaproteobacteria</taxon>
        <taxon>Hyphomicrobiales</taxon>
        <taxon>Stappiaceae</taxon>
        <taxon>Pannonibacter</taxon>
    </lineage>
</organism>
<dbReference type="OrthoDB" id="9808602at2"/>
<reference evidence="6" key="1">
    <citation type="submission" date="2015-08" db="EMBL/GenBank/DDBJ databases">
        <authorList>
            <person name="Varghese N."/>
        </authorList>
    </citation>
    <scope>NUCLEOTIDE SEQUENCE [LARGE SCALE GENOMIC DNA]</scope>
    <source>
        <strain evidence="6">DSM 23407</strain>
    </source>
</reference>
<evidence type="ECO:0000259" key="4">
    <source>
        <dbReference type="Pfam" id="PF02397"/>
    </source>
</evidence>
<comment type="similarity">
    <text evidence="1">Belongs to the bacterial sugar transferase family.</text>
</comment>
<proteinExistence type="inferred from homology"/>
<dbReference type="GO" id="GO:0016780">
    <property type="term" value="F:phosphotransferase activity, for other substituted phosphate groups"/>
    <property type="evidence" value="ECO:0007669"/>
    <property type="project" value="TreeGrafter"/>
</dbReference>
<evidence type="ECO:0000256" key="3">
    <source>
        <dbReference type="SAM" id="MobiDB-lite"/>
    </source>
</evidence>
<keyword evidence="6" id="KW-1185">Reference proteome</keyword>
<keyword evidence="5" id="KW-0808">Transferase</keyword>
<dbReference type="Pfam" id="PF02397">
    <property type="entry name" value="Bac_transf"/>
    <property type="match status" value="1"/>
</dbReference>
<dbReference type="PANTHER" id="PTHR30576">
    <property type="entry name" value="COLANIC BIOSYNTHESIS UDP-GLUCOSE LIPID CARRIER TRANSFERASE"/>
    <property type="match status" value="1"/>
</dbReference>
<gene>
    <name evidence="5" type="ORF">Ga0061067_10895</name>
</gene>
<dbReference type="GO" id="GO:0000271">
    <property type="term" value="P:polysaccharide biosynthetic process"/>
    <property type="evidence" value="ECO:0007669"/>
    <property type="project" value="UniProtKB-KW"/>
</dbReference>
<keyword evidence="2" id="KW-0270">Exopolysaccharide synthesis</keyword>
<evidence type="ECO:0000313" key="6">
    <source>
        <dbReference type="Proteomes" id="UP000183900"/>
    </source>
</evidence>
<feature type="domain" description="Bacterial sugar transferase" evidence="4">
    <location>
        <begin position="107"/>
        <end position="293"/>
    </location>
</feature>
<dbReference type="RefSeq" id="WP_082440118.1">
    <property type="nucleotide sequence ID" value="NZ_CYHE01000008.1"/>
</dbReference>
<dbReference type="AlphaFoldDB" id="A0A0K6I3U3"/>
<dbReference type="InterPro" id="IPR003362">
    <property type="entry name" value="Bact_transf"/>
</dbReference>
<accession>A0A0K6I3U3</accession>
<dbReference type="Proteomes" id="UP000183900">
    <property type="component" value="Unassembled WGS sequence"/>
</dbReference>